<dbReference type="SUPFAM" id="SSF110997">
    <property type="entry name" value="Sporulation related repeat"/>
    <property type="match status" value="1"/>
</dbReference>
<proteinExistence type="predicted"/>
<dbReference type="GO" id="GO:0042834">
    <property type="term" value="F:peptidoglycan binding"/>
    <property type="evidence" value="ECO:0007669"/>
    <property type="project" value="InterPro"/>
</dbReference>
<dbReference type="InterPro" id="IPR036680">
    <property type="entry name" value="SPOR-like_sf"/>
</dbReference>
<gene>
    <name evidence="1" type="ORF">KAK03_01865</name>
</gene>
<organism evidence="1 2">
    <name type="scientific">Ideonella alba</name>
    <dbReference type="NCBI Taxonomy" id="2824118"/>
    <lineage>
        <taxon>Bacteria</taxon>
        <taxon>Pseudomonadati</taxon>
        <taxon>Pseudomonadota</taxon>
        <taxon>Betaproteobacteria</taxon>
        <taxon>Burkholderiales</taxon>
        <taxon>Sphaerotilaceae</taxon>
        <taxon>Ideonella</taxon>
    </lineage>
</organism>
<evidence type="ECO:0000313" key="2">
    <source>
        <dbReference type="Proteomes" id="UP000676246"/>
    </source>
</evidence>
<keyword evidence="2" id="KW-1185">Reference proteome</keyword>
<reference evidence="1 2" key="1">
    <citation type="submission" date="2021-04" db="EMBL/GenBank/DDBJ databases">
        <title>The genome sequence of Ideonella sp. 3Y2.</title>
        <authorList>
            <person name="Liu Y."/>
        </authorList>
    </citation>
    <scope>NUCLEOTIDE SEQUENCE [LARGE SCALE GENOMIC DNA]</scope>
    <source>
        <strain evidence="1 2">3Y2</strain>
    </source>
</reference>
<dbReference type="EMBL" id="JAGQDD010000001">
    <property type="protein sequence ID" value="MBQ0929215.1"/>
    <property type="molecule type" value="Genomic_DNA"/>
</dbReference>
<accession>A0A940Y6K6</accession>
<comment type="caution">
    <text evidence="1">The sequence shown here is derived from an EMBL/GenBank/DDBJ whole genome shotgun (WGS) entry which is preliminary data.</text>
</comment>
<dbReference type="RefSeq" id="WP_210851471.1">
    <property type="nucleotide sequence ID" value="NZ_JAGQDD010000001.1"/>
</dbReference>
<sequence>MLRLLVILLLLANLAWWALHWPPLAEPLGLGSEQREPQRQARQVHPERVELLPPSRAASAASGATDVMACLEAGPLDDAAFAQARQGMALAGIGSEAWVELRRELPGSWGLYMGRFADAEQQKRKIEELQRINVPSEPAPGALAPGLLLGRYTDLQQAEAALQRLQTRGVRTARVQVLQAPTVEHRLRIERVSAAARARLPAAPVWRDCR</sequence>
<evidence type="ECO:0008006" key="3">
    <source>
        <dbReference type="Google" id="ProtNLM"/>
    </source>
</evidence>
<protein>
    <recommendedName>
        <fullName evidence="3">SPOR domain-containing protein</fullName>
    </recommendedName>
</protein>
<name>A0A940Y6K6_9BURK</name>
<dbReference type="Proteomes" id="UP000676246">
    <property type="component" value="Unassembled WGS sequence"/>
</dbReference>
<dbReference type="AlphaFoldDB" id="A0A940Y6K6"/>
<evidence type="ECO:0000313" key="1">
    <source>
        <dbReference type="EMBL" id="MBQ0929215.1"/>
    </source>
</evidence>